<dbReference type="InterPro" id="IPR034441">
    <property type="entry name" value="Bursicon_suB"/>
</dbReference>
<organism evidence="2 3">
    <name type="scientific">Pomacea canaliculata</name>
    <name type="common">Golden apple snail</name>
    <dbReference type="NCBI Taxonomy" id="400727"/>
    <lineage>
        <taxon>Eukaryota</taxon>
        <taxon>Metazoa</taxon>
        <taxon>Spiralia</taxon>
        <taxon>Lophotrochozoa</taxon>
        <taxon>Mollusca</taxon>
        <taxon>Gastropoda</taxon>
        <taxon>Caenogastropoda</taxon>
        <taxon>Architaenioglossa</taxon>
        <taxon>Ampullarioidea</taxon>
        <taxon>Ampullariidae</taxon>
        <taxon>Pomacea</taxon>
    </lineage>
</organism>
<comment type="caution">
    <text evidence="2">The sequence shown here is derived from an EMBL/GenBank/DDBJ whole genome shotgun (WGS) entry which is preliminary data.</text>
</comment>
<feature type="chain" id="PRO_5015581129" description="CTCK domain-containing protein" evidence="1">
    <location>
        <begin position="31"/>
        <end position="129"/>
    </location>
</feature>
<dbReference type="Gene3D" id="2.10.90.10">
    <property type="entry name" value="Cystine-knot cytokines"/>
    <property type="match status" value="1"/>
</dbReference>
<dbReference type="GO" id="GO:0031395">
    <property type="term" value="C:bursicon neuropeptide hormone complex"/>
    <property type="evidence" value="ECO:0007669"/>
    <property type="project" value="InterPro"/>
</dbReference>
<keyword evidence="1" id="KW-0732">Signal</keyword>
<protein>
    <recommendedName>
        <fullName evidence="4">CTCK domain-containing protein</fullName>
    </recommendedName>
</protein>
<dbReference type="OrthoDB" id="786951at2759"/>
<dbReference type="Proteomes" id="UP000245119">
    <property type="component" value="Linkage Group LG5"/>
</dbReference>
<gene>
    <name evidence="2" type="ORF">C0Q70_10270</name>
</gene>
<name>A0A2T7PC47_POMCA</name>
<evidence type="ECO:0008006" key="4">
    <source>
        <dbReference type="Google" id="ProtNLM"/>
    </source>
</evidence>
<dbReference type="GO" id="GO:0001664">
    <property type="term" value="F:G protein-coupled receptor binding"/>
    <property type="evidence" value="ECO:0007669"/>
    <property type="project" value="InterPro"/>
</dbReference>
<reference evidence="2 3" key="1">
    <citation type="submission" date="2018-04" db="EMBL/GenBank/DDBJ databases">
        <title>The genome of golden apple snail Pomacea canaliculata provides insight into stress tolerance and invasive adaptation.</title>
        <authorList>
            <person name="Liu C."/>
            <person name="Liu B."/>
            <person name="Ren Y."/>
            <person name="Zhang Y."/>
            <person name="Wang H."/>
            <person name="Li S."/>
            <person name="Jiang F."/>
            <person name="Yin L."/>
            <person name="Zhang G."/>
            <person name="Qian W."/>
            <person name="Fan W."/>
        </authorList>
    </citation>
    <scope>NUCLEOTIDE SEQUENCE [LARGE SCALE GENOMIC DNA]</scope>
    <source>
        <strain evidence="2">SZHN2017</strain>
        <tissue evidence="2">Muscle</tissue>
    </source>
</reference>
<dbReference type="PANTHER" id="PTHR41151">
    <property type="entry name" value="PARTNER OF BURSICON"/>
    <property type="match status" value="1"/>
</dbReference>
<keyword evidence="3" id="KW-1185">Reference proteome</keyword>
<dbReference type="InterPro" id="IPR029034">
    <property type="entry name" value="Cystine-knot_cytokine"/>
</dbReference>
<proteinExistence type="predicted"/>
<accession>A0A2T7PC47</accession>
<dbReference type="GO" id="GO:0007186">
    <property type="term" value="P:G protein-coupled receptor signaling pathway"/>
    <property type="evidence" value="ECO:0007669"/>
    <property type="project" value="TreeGrafter"/>
</dbReference>
<sequence>MQTVSRSAVACSLVVMPLLVLSLCLGHAEGNGDCQLIPGRVNIVKEMTVPWNGRLVSASCTAEVTLSKCEGTCESSVSPSVRQHRGFRRDCQCCKEVELRQRTVSLNECYHDGQLMPNIQATTQMSITK</sequence>
<dbReference type="EMBL" id="PZQS01000005">
    <property type="protein sequence ID" value="PVD30994.1"/>
    <property type="molecule type" value="Genomic_DNA"/>
</dbReference>
<evidence type="ECO:0000313" key="3">
    <source>
        <dbReference type="Proteomes" id="UP000245119"/>
    </source>
</evidence>
<dbReference type="PANTHER" id="PTHR41151:SF1">
    <property type="entry name" value="PARTNER OF BURSICON"/>
    <property type="match status" value="1"/>
</dbReference>
<feature type="signal peptide" evidence="1">
    <location>
        <begin position="1"/>
        <end position="30"/>
    </location>
</feature>
<evidence type="ECO:0000256" key="1">
    <source>
        <dbReference type="SAM" id="SignalP"/>
    </source>
</evidence>
<dbReference type="AlphaFoldDB" id="A0A2T7PC47"/>
<dbReference type="GO" id="GO:0005184">
    <property type="term" value="F:neuropeptide hormone activity"/>
    <property type="evidence" value="ECO:0007669"/>
    <property type="project" value="InterPro"/>
</dbReference>
<evidence type="ECO:0000313" key="2">
    <source>
        <dbReference type="EMBL" id="PVD30994.1"/>
    </source>
</evidence>